<sequence length="44" mass="5206">MIKNSIFYEAIHHIQLLKLVIFAYKLTLLVKLTHLTPTLYTLIH</sequence>
<evidence type="ECO:0000313" key="2">
    <source>
        <dbReference type="Proteomes" id="UP000198561"/>
    </source>
</evidence>
<protein>
    <submittedName>
        <fullName evidence="1">Uncharacterized protein</fullName>
    </submittedName>
</protein>
<reference evidence="1 2" key="1">
    <citation type="submission" date="2016-10" db="EMBL/GenBank/DDBJ databases">
        <authorList>
            <person name="de Groot N.N."/>
        </authorList>
    </citation>
    <scope>NUCLEOTIDE SEQUENCE [LARGE SCALE GENOMIC DNA]</scope>
    <source>
        <strain evidence="1 2">DSM 23031</strain>
    </source>
</reference>
<evidence type="ECO:0000313" key="1">
    <source>
        <dbReference type="EMBL" id="SEH27982.1"/>
    </source>
</evidence>
<dbReference type="Proteomes" id="UP000198561">
    <property type="component" value="Unassembled WGS sequence"/>
</dbReference>
<name>A0A1H6GYL1_CHRCI</name>
<dbReference type="STRING" id="680127.SAMN05421593_0561"/>
<dbReference type="EMBL" id="FNWQ01000001">
    <property type="protein sequence ID" value="SEH27982.1"/>
    <property type="molecule type" value="Genomic_DNA"/>
</dbReference>
<accession>A0A1H6GYL1</accession>
<gene>
    <name evidence="1" type="ORF">SAMN05421593_0561</name>
</gene>
<proteinExistence type="predicted"/>
<organism evidence="1 2">
    <name type="scientific">Chryseobacterium culicis</name>
    <dbReference type="NCBI Taxonomy" id="680127"/>
    <lineage>
        <taxon>Bacteria</taxon>
        <taxon>Pseudomonadati</taxon>
        <taxon>Bacteroidota</taxon>
        <taxon>Flavobacteriia</taxon>
        <taxon>Flavobacteriales</taxon>
        <taxon>Weeksellaceae</taxon>
        <taxon>Chryseobacterium group</taxon>
        <taxon>Chryseobacterium</taxon>
    </lineage>
</organism>
<dbReference type="AlphaFoldDB" id="A0A1H6GYL1"/>